<dbReference type="PANTHER" id="PTHR30012:SF0">
    <property type="entry name" value="TYPE II SECRETION SYSTEM PROTEIN F-RELATED"/>
    <property type="match status" value="1"/>
</dbReference>
<keyword evidence="3" id="KW-1003">Cell membrane</keyword>
<evidence type="ECO:0000313" key="10">
    <source>
        <dbReference type="Proteomes" id="UP000216052"/>
    </source>
</evidence>
<sequence length="408" mass="44946">MVKTYTYKAKNRKGKLMTGTLLADSENAVALHIRKKDGFVLQIKEKKTGKNLYAVVRKQLNTVKIKDLALICRLLATMIEAGLPLLTCLKIVIDQSENAYIKTVLQSVYENVQAGETFSWALAQHRHVFPAIMINMVEAGELGGVLATVLERLAIHFEKEHKLGEKIKSAMTYPAVVITMAVLAVIFIFIFVLPVFIAVFVDMKVELPWPTRMLLLVSEFLQDYWLFLLIGIIGVSLFGKLALTRPDIGRIRDKVVLAIPLVGKLVQKVAIARFSRTLSTLIRGGVPIIAALDVVKKVIDNLSMMEAVTVAQANLKAGITLAETLAASRVFTPMVIQMVAIGEESGAIDKMLEKVADYYESEVDDIVTRMSSIMEPVIVGILGVFIGFIVIAIILPMFDIIANVGSSM</sequence>
<evidence type="ECO:0000256" key="1">
    <source>
        <dbReference type="ARBA" id="ARBA00004651"/>
    </source>
</evidence>
<protein>
    <submittedName>
        <fullName evidence="9">Type II secretion system protein F</fullName>
    </submittedName>
</protein>
<feature type="domain" description="Type II secretion system protein GspF" evidence="8">
    <location>
        <begin position="274"/>
        <end position="396"/>
    </location>
</feature>
<dbReference type="InterPro" id="IPR042094">
    <property type="entry name" value="T2SS_GspF_sf"/>
</dbReference>
<dbReference type="PANTHER" id="PTHR30012">
    <property type="entry name" value="GENERAL SECRETION PATHWAY PROTEIN"/>
    <property type="match status" value="1"/>
</dbReference>
<gene>
    <name evidence="9" type="primary">epsF_2</name>
    <name evidence="9" type="ORF">SPACI_020570</name>
</gene>
<name>A0ABZ3J279_SPOA4</name>
<evidence type="ECO:0000256" key="5">
    <source>
        <dbReference type="ARBA" id="ARBA00022989"/>
    </source>
</evidence>
<reference evidence="9" key="1">
    <citation type="submission" date="2024-05" db="EMBL/GenBank/DDBJ databases">
        <title>Isolation and characterization of Sporomusa carbonis sp. nov., a carboxydotrophic hydrogenogen in the genus of Sporomusa isolated from a charcoal burning pile.</title>
        <authorList>
            <person name="Boeer T."/>
            <person name="Rosenbaum F."/>
            <person name="Eysell L."/>
            <person name="Mueller V."/>
            <person name="Daniel R."/>
            <person name="Poehlein A."/>
        </authorList>
    </citation>
    <scope>NUCLEOTIDE SEQUENCE [LARGE SCALE GENOMIC DNA]</scope>
    <source>
        <strain evidence="9">DSM 3132</strain>
    </source>
</reference>
<dbReference type="RefSeq" id="WP_093795201.1">
    <property type="nucleotide sequence ID" value="NZ_CP155571.1"/>
</dbReference>
<feature type="transmembrane region" description="Helical" evidence="7">
    <location>
        <begin position="377"/>
        <end position="398"/>
    </location>
</feature>
<feature type="transmembrane region" description="Helical" evidence="7">
    <location>
        <begin position="175"/>
        <end position="201"/>
    </location>
</feature>
<keyword evidence="10" id="KW-1185">Reference proteome</keyword>
<dbReference type="EMBL" id="CP155571">
    <property type="protein sequence ID" value="XFO72011.1"/>
    <property type="molecule type" value="Genomic_DNA"/>
</dbReference>
<keyword evidence="5 7" id="KW-1133">Transmembrane helix</keyword>
<evidence type="ECO:0000256" key="4">
    <source>
        <dbReference type="ARBA" id="ARBA00022692"/>
    </source>
</evidence>
<evidence type="ECO:0000313" key="9">
    <source>
        <dbReference type="EMBL" id="XFO72011.1"/>
    </source>
</evidence>
<proteinExistence type="inferred from homology"/>
<evidence type="ECO:0000259" key="8">
    <source>
        <dbReference type="Pfam" id="PF00482"/>
    </source>
</evidence>
<evidence type="ECO:0000256" key="7">
    <source>
        <dbReference type="SAM" id="Phobius"/>
    </source>
</evidence>
<keyword evidence="6 7" id="KW-0472">Membrane</keyword>
<dbReference type="Gene3D" id="1.20.81.30">
    <property type="entry name" value="Type II secretion system (T2SS), domain F"/>
    <property type="match status" value="2"/>
</dbReference>
<dbReference type="PRINTS" id="PR00812">
    <property type="entry name" value="BCTERIALGSPF"/>
</dbReference>
<evidence type="ECO:0000256" key="2">
    <source>
        <dbReference type="ARBA" id="ARBA00005745"/>
    </source>
</evidence>
<dbReference type="Proteomes" id="UP000216052">
    <property type="component" value="Chromosome"/>
</dbReference>
<accession>A0ABZ3J279</accession>
<keyword evidence="4 7" id="KW-0812">Transmembrane</keyword>
<feature type="domain" description="Type II secretion system protein GspF" evidence="8">
    <location>
        <begin position="72"/>
        <end position="194"/>
    </location>
</feature>
<organism evidence="9 10">
    <name type="scientific">Sporomusa acidovorans (strain ATCC 49682 / DSM 3132 / Mol)</name>
    <dbReference type="NCBI Taxonomy" id="1123286"/>
    <lineage>
        <taxon>Bacteria</taxon>
        <taxon>Bacillati</taxon>
        <taxon>Bacillota</taxon>
        <taxon>Negativicutes</taxon>
        <taxon>Selenomonadales</taxon>
        <taxon>Sporomusaceae</taxon>
        <taxon>Sporomusa</taxon>
    </lineage>
</organism>
<evidence type="ECO:0000256" key="3">
    <source>
        <dbReference type="ARBA" id="ARBA00022475"/>
    </source>
</evidence>
<evidence type="ECO:0000256" key="6">
    <source>
        <dbReference type="ARBA" id="ARBA00023136"/>
    </source>
</evidence>
<comment type="similarity">
    <text evidence="2">Belongs to the GSP F family.</text>
</comment>
<dbReference type="InterPro" id="IPR018076">
    <property type="entry name" value="T2SS_GspF_dom"/>
</dbReference>
<dbReference type="Pfam" id="PF00482">
    <property type="entry name" value="T2SSF"/>
    <property type="match status" value="2"/>
</dbReference>
<feature type="transmembrane region" description="Helical" evidence="7">
    <location>
        <begin position="224"/>
        <end position="243"/>
    </location>
</feature>
<comment type="subcellular location">
    <subcellularLocation>
        <location evidence="1">Cell membrane</location>
        <topology evidence="1">Multi-pass membrane protein</topology>
    </subcellularLocation>
</comment>
<dbReference type="InterPro" id="IPR003004">
    <property type="entry name" value="GspF/PilC"/>
</dbReference>